<proteinExistence type="predicted"/>
<protein>
    <submittedName>
        <fullName evidence="2">Flavodoxin</fullName>
    </submittedName>
</protein>
<dbReference type="PANTHER" id="PTHR39201:SF1">
    <property type="entry name" value="FLAVODOXIN-LIKE DOMAIN-CONTAINING PROTEIN"/>
    <property type="match status" value="1"/>
</dbReference>
<dbReference type="Pfam" id="PF12682">
    <property type="entry name" value="Flavodoxin_4"/>
    <property type="match status" value="1"/>
</dbReference>
<sequence length="161" mass="17699">MANKSLVTYFSASGVTKKVAEKLAEAAGADLFEIKPEVAYTEADLNWMDKKSRSSIEMNDKSFRPAISEKFNNMEDYDVVYIGFPIWWYVAPTIINTFLESYDFSGKTIVLFATSGGSGFGNTVAELKGSVSDTTVIKEGKVFNSGISKDQLSSWVNDLGL</sequence>
<evidence type="ECO:0000259" key="1">
    <source>
        <dbReference type="PROSITE" id="PS50902"/>
    </source>
</evidence>
<dbReference type="PROSITE" id="PS50902">
    <property type="entry name" value="FLAVODOXIN_LIKE"/>
    <property type="match status" value="1"/>
</dbReference>
<dbReference type="InterPro" id="IPR008254">
    <property type="entry name" value="Flavodoxin/NO_synth"/>
</dbReference>
<gene>
    <name evidence="2" type="ORF">IBLFYP30_00825</name>
</gene>
<dbReference type="EMBL" id="CACRUE010000005">
    <property type="protein sequence ID" value="VYT65189.1"/>
    <property type="molecule type" value="Genomic_DNA"/>
</dbReference>
<reference evidence="2" key="1">
    <citation type="submission" date="2019-11" db="EMBL/GenBank/DDBJ databases">
        <authorList>
            <person name="Feng L."/>
        </authorList>
    </citation>
    <scope>NUCLEOTIDE SEQUENCE</scope>
    <source>
        <strain evidence="2">IbartlettiiLFYP30</strain>
    </source>
</reference>
<dbReference type="RefSeq" id="WP_024061309.1">
    <property type="nucleotide sequence ID" value="NZ_CACRUE010000005.1"/>
</dbReference>
<dbReference type="InterPro" id="IPR029039">
    <property type="entry name" value="Flavoprotein-like_sf"/>
</dbReference>
<dbReference type="AlphaFoldDB" id="A0A6N2YEQ4"/>
<dbReference type="Gene3D" id="3.40.50.360">
    <property type="match status" value="1"/>
</dbReference>
<feature type="domain" description="Flavodoxin-like" evidence="1">
    <location>
        <begin position="5"/>
        <end position="161"/>
    </location>
</feature>
<dbReference type="NCBIfam" id="NF005501">
    <property type="entry name" value="PRK07116.1"/>
    <property type="match status" value="1"/>
</dbReference>
<dbReference type="GO" id="GO:0010181">
    <property type="term" value="F:FMN binding"/>
    <property type="evidence" value="ECO:0007669"/>
    <property type="project" value="InterPro"/>
</dbReference>
<dbReference type="SUPFAM" id="SSF52218">
    <property type="entry name" value="Flavoproteins"/>
    <property type="match status" value="1"/>
</dbReference>
<accession>A0A6N2YEQ4</accession>
<dbReference type="PANTHER" id="PTHR39201">
    <property type="entry name" value="EXPORTED PROTEIN-RELATED"/>
    <property type="match status" value="1"/>
</dbReference>
<name>A0A6N2YEQ4_9FIRM</name>
<evidence type="ECO:0000313" key="2">
    <source>
        <dbReference type="EMBL" id="VYT65189.1"/>
    </source>
</evidence>
<organism evidence="2">
    <name type="scientific">Intestinibacter bartlettii</name>
    <dbReference type="NCBI Taxonomy" id="261299"/>
    <lineage>
        <taxon>Bacteria</taxon>
        <taxon>Bacillati</taxon>
        <taxon>Bacillota</taxon>
        <taxon>Clostridia</taxon>
        <taxon>Peptostreptococcales</taxon>
        <taxon>Peptostreptococcaceae</taxon>
        <taxon>Intestinibacter</taxon>
    </lineage>
</organism>
<dbReference type="GO" id="GO:0016651">
    <property type="term" value="F:oxidoreductase activity, acting on NAD(P)H"/>
    <property type="evidence" value="ECO:0007669"/>
    <property type="project" value="UniProtKB-ARBA"/>
</dbReference>